<evidence type="ECO:0000313" key="4">
    <source>
        <dbReference type="Proteomes" id="UP000216024"/>
    </source>
</evidence>
<dbReference type="AlphaFoldDB" id="A0A267MIW3"/>
<feature type="domain" description="VanZ-like" evidence="2">
    <location>
        <begin position="16"/>
        <end position="150"/>
    </location>
</feature>
<feature type="transmembrane region" description="Helical" evidence="1">
    <location>
        <begin position="80"/>
        <end position="113"/>
    </location>
</feature>
<organism evidence="3 4">
    <name type="scientific">Anaeromicrobium sediminis</name>
    <dbReference type="NCBI Taxonomy" id="1478221"/>
    <lineage>
        <taxon>Bacteria</taxon>
        <taxon>Bacillati</taxon>
        <taxon>Bacillota</taxon>
        <taxon>Clostridia</taxon>
        <taxon>Peptostreptococcales</taxon>
        <taxon>Thermotaleaceae</taxon>
        <taxon>Anaeromicrobium</taxon>
    </lineage>
</organism>
<feature type="transmembrane region" description="Helical" evidence="1">
    <location>
        <begin position="133"/>
        <end position="150"/>
    </location>
</feature>
<evidence type="ECO:0000259" key="2">
    <source>
        <dbReference type="Pfam" id="PF04892"/>
    </source>
</evidence>
<keyword evidence="1" id="KW-1133">Transmembrane helix</keyword>
<dbReference type="InterPro" id="IPR006976">
    <property type="entry name" value="VanZ-like"/>
</dbReference>
<keyword evidence="1" id="KW-0812">Transmembrane</keyword>
<dbReference type="Proteomes" id="UP000216024">
    <property type="component" value="Unassembled WGS sequence"/>
</dbReference>
<reference evidence="3 4" key="1">
    <citation type="submission" date="2017-06" db="EMBL/GenBank/DDBJ databases">
        <title>Draft genome sequence of anaerobic fermentative bacterium Anaeromicrobium sediminis DY2726D isolated from West Pacific Ocean sediments.</title>
        <authorList>
            <person name="Zeng X."/>
        </authorList>
    </citation>
    <scope>NUCLEOTIDE SEQUENCE [LARGE SCALE GENOMIC DNA]</scope>
    <source>
        <strain evidence="3 4">DY2726D</strain>
    </source>
</reference>
<keyword evidence="1" id="KW-0472">Membrane</keyword>
<gene>
    <name evidence="3" type="ORF">CCE28_11045</name>
</gene>
<dbReference type="PIRSF" id="PIRSF019083">
    <property type="entry name" value="UCP019083_VanZ"/>
    <property type="match status" value="1"/>
</dbReference>
<protein>
    <recommendedName>
        <fullName evidence="2">VanZ-like domain-containing protein</fullName>
    </recommendedName>
</protein>
<comment type="caution">
    <text evidence="3">The sequence shown here is derived from an EMBL/GenBank/DDBJ whole genome shotgun (WGS) entry which is preliminary data.</text>
</comment>
<dbReference type="NCBIfam" id="NF037970">
    <property type="entry name" value="vanZ_1"/>
    <property type="match status" value="1"/>
</dbReference>
<dbReference type="OrthoDB" id="291892at2"/>
<sequence>MSLYLNKFFNNKLIAWTLVILWCICIFAFSSDNAEKSSAKSKAVAQKVVEVAKTISSNNKLTIKGNLEHYIRKLAHMSEYFILAFLVCNALKYTGLRVQGQIIYSILFVLIYASLDEYHQTFVPGRDGKPFDVFIDSFGGILGICAYRIITRFKERRT</sequence>
<dbReference type="InterPro" id="IPR016747">
    <property type="entry name" value="Phosphotransbutyrylase"/>
</dbReference>
<evidence type="ECO:0000256" key="1">
    <source>
        <dbReference type="SAM" id="Phobius"/>
    </source>
</evidence>
<keyword evidence="4" id="KW-1185">Reference proteome</keyword>
<accession>A0A267MIW3</accession>
<name>A0A267MIW3_9FIRM</name>
<proteinExistence type="predicted"/>
<feature type="transmembrane region" description="Helical" evidence="1">
    <location>
        <begin position="13"/>
        <end position="30"/>
    </location>
</feature>
<evidence type="ECO:0000313" key="3">
    <source>
        <dbReference type="EMBL" id="PAB59387.1"/>
    </source>
</evidence>
<dbReference type="Pfam" id="PF04892">
    <property type="entry name" value="VanZ"/>
    <property type="match status" value="1"/>
</dbReference>
<dbReference type="EMBL" id="NIBG01000008">
    <property type="protein sequence ID" value="PAB59387.1"/>
    <property type="molecule type" value="Genomic_DNA"/>
</dbReference>